<accession>A0AAV5S603</accession>
<evidence type="ECO:0000256" key="1">
    <source>
        <dbReference type="SAM" id="Coils"/>
    </source>
</evidence>
<keyword evidence="1" id="KW-0175">Coiled coil</keyword>
<dbReference type="AlphaFoldDB" id="A0AAV5S603"/>
<name>A0AAV5S603_9BILA</name>
<comment type="caution">
    <text evidence="2">The sequence shown here is derived from an EMBL/GenBank/DDBJ whole genome shotgun (WGS) entry which is preliminary data.</text>
</comment>
<dbReference type="Proteomes" id="UP001432027">
    <property type="component" value="Unassembled WGS sequence"/>
</dbReference>
<protein>
    <submittedName>
        <fullName evidence="2">Uncharacterized protein</fullName>
    </submittedName>
</protein>
<dbReference type="EMBL" id="BTSX01000001">
    <property type="protein sequence ID" value="GMS78046.1"/>
    <property type="molecule type" value="Genomic_DNA"/>
</dbReference>
<feature type="non-terminal residue" evidence="2">
    <location>
        <position position="1"/>
    </location>
</feature>
<sequence>EKDAKMDELNKNHLADLREAHENYIQLQETSKAEMMILYKNMEEVIWESAAKQDESAKKTLELLEIKNEQLLIMANQAAYVEAVRAKENSELALTIKCSEELSPIKIIKPALMDNATHSCELWTQLQDEDKDANEIKKSIVGKSQEIIRNINSLLKTIDAWSSIGDLKRKWKEELMKLLKGATEYSISVRRELRKVETTDDRLFELEEECIRLNETILNLPDMQMESHESLIGRNALAAITFAENRVVTKSIATAALKTKIETIEGVTDREAIIEEP</sequence>
<evidence type="ECO:0000313" key="3">
    <source>
        <dbReference type="Proteomes" id="UP001432027"/>
    </source>
</evidence>
<organism evidence="2 3">
    <name type="scientific">Pristionchus entomophagus</name>
    <dbReference type="NCBI Taxonomy" id="358040"/>
    <lineage>
        <taxon>Eukaryota</taxon>
        <taxon>Metazoa</taxon>
        <taxon>Ecdysozoa</taxon>
        <taxon>Nematoda</taxon>
        <taxon>Chromadorea</taxon>
        <taxon>Rhabditida</taxon>
        <taxon>Rhabditina</taxon>
        <taxon>Diplogasteromorpha</taxon>
        <taxon>Diplogasteroidea</taxon>
        <taxon>Neodiplogasteridae</taxon>
        <taxon>Pristionchus</taxon>
    </lineage>
</organism>
<feature type="coiled-coil region" evidence="1">
    <location>
        <begin position="189"/>
        <end position="216"/>
    </location>
</feature>
<reference evidence="2" key="1">
    <citation type="submission" date="2023-10" db="EMBL/GenBank/DDBJ databases">
        <title>Genome assembly of Pristionchus species.</title>
        <authorList>
            <person name="Yoshida K."/>
            <person name="Sommer R.J."/>
        </authorList>
    </citation>
    <scope>NUCLEOTIDE SEQUENCE</scope>
    <source>
        <strain evidence="2">RS0144</strain>
    </source>
</reference>
<proteinExistence type="predicted"/>
<keyword evidence="3" id="KW-1185">Reference proteome</keyword>
<evidence type="ECO:0000313" key="2">
    <source>
        <dbReference type="EMBL" id="GMS78046.1"/>
    </source>
</evidence>
<gene>
    <name evidence="2" type="ORF">PENTCL1PPCAC_221</name>
</gene>